<dbReference type="Gene3D" id="3.10.20.520">
    <property type="entry name" value="Phenylacetic acid degradation B"/>
    <property type="match status" value="1"/>
</dbReference>
<sequence length="61" mass="6711">MSYDVPIAPGEEPEELDLEGTTDHGFPLWEVFVRAKRGLSHTHVGSIHAPDAETAIQNARD</sequence>
<name>A0A3B0SSB0_9ZZZZ</name>
<feature type="compositionally biased region" description="Acidic residues" evidence="1">
    <location>
        <begin position="11"/>
        <end position="20"/>
    </location>
</feature>
<dbReference type="InterPro" id="IPR038693">
    <property type="entry name" value="PaaB_sf"/>
</dbReference>
<proteinExistence type="predicted"/>
<dbReference type="AlphaFoldDB" id="A0A3B0SSB0"/>
<evidence type="ECO:0000256" key="1">
    <source>
        <dbReference type="SAM" id="MobiDB-lite"/>
    </source>
</evidence>
<reference evidence="2" key="1">
    <citation type="submission" date="2018-06" db="EMBL/GenBank/DDBJ databases">
        <authorList>
            <person name="Zhirakovskaya E."/>
        </authorList>
    </citation>
    <scope>NUCLEOTIDE SEQUENCE</scope>
</reference>
<dbReference type="GO" id="GO:0097266">
    <property type="term" value="F:phenylacetyl-CoA 1,2-epoxidase activity"/>
    <property type="evidence" value="ECO:0007669"/>
    <property type="project" value="UniProtKB-EC"/>
</dbReference>
<organism evidence="2">
    <name type="scientific">hydrothermal vent metagenome</name>
    <dbReference type="NCBI Taxonomy" id="652676"/>
    <lineage>
        <taxon>unclassified sequences</taxon>
        <taxon>metagenomes</taxon>
        <taxon>ecological metagenomes</taxon>
    </lineage>
</organism>
<dbReference type="EMBL" id="UOEI01000498">
    <property type="protein sequence ID" value="VAW06973.1"/>
    <property type="molecule type" value="Genomic_DNA"/>
</dbReference>
<feature type="non-terminal residue" evidence="2">
    <location>
        <position position="61"/>
    </location>
</feature>
<feature type="region of interest" description="Disordered" evidence="1">
    <location>
        <begin position="1"/>
        <end position="21"/>
    </location>
</feature>
<keyword evidence="2" id="KW-0560">Oxidoreductase</keyword>
<dbReference type="Pfam" id="PF06243">
    <property type="entry name" value="PaaB"/>
    <property type="match status" value="1"/>
</dbReference>
<dbReference type="InterPro" id="IPR009359">
    <property type="entry name" value="PaaB"/>
</dbReference>
<evidence type="ECO:0000313" key="2">
    <source>
        <dbReference type="EMBL" id="VAW06973.1"/>
    </source>
</evidence>
<protein>
    <submittedName>
        <fullName evidence="2">1,2-phenylacetyl-CoA epoxidase, subunit B</fullName>
        <ecNumber evidence="2">1.14.13.149</ecNumber>
    </submittedName>
</protein>
<accession>A0A3B0SSB0</accession>
<gene>
    <name evidence="2" type="ORF">MNBD_ACTINO01-1036</name>
</gene>
<dbReference type="EC" id="1.14.13.149" evidence="2"/>